<feature type="region of interest" description="Disordered" evidence="3">
    <location>
        <begin position="47"/>
        <end position="71"/>
    </location>
</feature>
<reference evidence="6" key="1">
    <citation type="submission" date="2021-01" db="EMBL/GenBank/DDBJ databases">
        <authorList>
            <person name="Corre E."/>
            <person name="Pelletier E."/>
            <person name="Niang G."/>
            <person name="Scheremetjew M."/>
            <person name="Finn R."/>
            <person name="Kale V."/>
            <person name="Holt S."/>
            <person name="Cochrane G."/>
            <person name="Meng A."/>
            <person name="Brown T."/>
            <person name="Cohen L."/>
        </authorList>
    </citation>
    <scope>NUCLEOTIDE SEQUENCE</scope>
    <source>
        <strain evidence="6">Clade-D-RCC2572</strain>
    </source>
</reference>
<dbReference type="PANTHER" id="PTHR32120">
    <property type="entry name" value="SMALL RIBOSOMAL SUBUNIT BIOGENESIS GTPASE RSGA"/>
    <property type="match status" value="1"/>
</dbReference>
<dbReference type="PANTHER" id="PTHR32120:SF11">
    <property type="entry name" value="SMALL RIBOSOMAL SUBUNIT BIOGENESIS GTPASE RSGA 1, MITOCHONDRIAL-RELATED"/>
    <property type="match status" value="1"/>
</dbReference>
<keyword evidence="2" id="KW-0342">GTP-binding</keyword>
<evidence type="ECO:0000256" key="1">
    <source>
        <dbReference type="ARBA" id="ARBA00022741"/>
    </source>
</evidence>
<name>A0A7S0KKA9_9CHLO</name>
<dbReference type="GO" id="GO:0003924">
    <property type="term" value="F:GTPase activity"/>
    <property type="evidence" value="ECO:0007669"/>
    <property type="project" value="InterPro"/>
</dbReference>
<organism evidence="6">
    <name type="scientific">Ostreococcus mediterraneus</name>
    <dbReference type="NCBI Taxonomy" id="1486918"/>
    <lineage>
        <taxon>Eukaryota</taxon>
        <taxon>Viridiplantae</taxon>
        <taxon>Chlorophyta</taxon>
        <taxon>Mamiellophyceae</taxon>
        <taxon>Mamiellales</taxon>
        <taxon>Bathycoccaceae</taxon>
        <taxon>Ostreococcus</taxon>
    </lineage>
</organism>
<dbReference type="AlphaFoldDB" id="A0A7S0KKA9"/>
<evidence type="ECO:0000256" key="3">
    <source>
        <dbReference type="SAM" id="MobiDB-lite"/>
    </source>
</evidence>
<keyword evidence="1" id="KW-0547">Nucleotide-binding</keyword>
<dbReference type="Gene3D" id="1.10.40.50">
    <property type="entry name" value="Probable gtpase engc, domain 3"/>
    <property type="match status" value="1"/>
</dbReference>
<dbReference type="InterPro" id="IPR030378">
    <property type="entry name" value="G_CP_dom"/>
</dbReference>
<feature type="domain" description="CP-type G" evidence="5">
    <location>
        <begin position="178"/>
        <end position="405"/>
    </location>
</feature>
<dbReference type="GO" id="GO:0005525">
    <property type="term" value="F:GTP binding"/>
    <property type="evidence" value="ECO:0007669"/>
    <property type="project" value="UniProtKB-KW"/>
</dbReference>
<accession>A0A7S0KKA9</accession>
<protein>
    <recommendedName>
        <fullName evidence="7">EngC GTPase domain-containing protein</fullName>
    </recommendedName>
</protein>
<dbReference type="HAMAP" id="MF_01820">
    <property type="entry name" value="GTPase_RsgA"/>
    <property type="match status" value="1"/>
</dbReference>
<evidence type="ECO:0000259" key="4">
    <source>
        <dbReference type="PROSITE" id="PS50936"/>
    </source>
</evidence>
<evidence type="ECO:0000259" key="5">
    <source>
        <dbReference type="PROSITE" id="PS51721"/>
    </source>
</evidence>
<dbReference type="Pfam" id="PF03193">
    <property type="entry name" value="RsgA_GTPase"/>
    <property type="match status" value="2"/>
</dbReference>
<evidence type="ECO:0000256" key="2">
    <source>
        <dbReference type="ARBA" id="ARBA00023134"/>
    </source>
</evidence>
<dbReference type="InterPro" id="IPR027417">
    <property type="entry name" value="P-loop_NTPase"/>
</dbReference>
<dbReference type="NCBIfam" id="TIGR00157">
    <property type="entry name" value="ribosome small subunit-dependent GTPase A"/>
    <property type="match status" value="1"/>
</dbReference>
<dbReference type="SUPFAM" id="SSF52540">
    <property type="entry name" value="P-loop containing nucleoside triphosphate hydrolases"/>
    <property type="match status" value="2"/>
</dbReference>
<feature type="compositionally biased region" description="Acidic residues" evidence="3">
    <location>
        <begin position="303"/>
        <end position="322"/>
    </location>
</feature>
<gene>
    <name evidence="6" type="ORF">OMED0929_LOCUS4835</name>
</gene>
<dbReference type="InterPro" id="IPR004881">
    <property type="entry name" value="Ribosome_biogen_GTPase_RsgA"/>
</dbReference>
<dbReference type="InterPro" id="IPR010914">
    <property type="entry name" value="RsgA_GTPase_dom"/>
</dbReference>
<feature type="domain" description="EngC GTPase" evidence="4">
    <location>
        <begin position="187"/>
        <end position="403"/>
    </location>
</feature>
<dbReference type="Gene3D" id="3.40.50.300">
    <property type="entry name" value="P-loop containing nucleotide triphosphate hydrolases"/>
    <property type="match status" value="1"/>
</dbReference>
<feature type="compositionally biased region" description="Basic and acidic residues" evidence="3">
    <location>
        <begin position="494"/>
        <end position="505"/>
    </location>
</feature>
<dbReference type="CDD" id="cd01854">
    <property type="entry name" value="YjeQ_EngC"/>
    <property type="match status" value="1"/>
</dbReference>
<dbReference type="EMBL" id="HBEW01005743">
    <property type="protein sequence ID" value="CAD8584287.1"/>
    <property type="molecule type" value="Transcribed_RNA"/>
</dbReference>
<feature type="compositionally biased region" description="Acidic residues" evidence="3">
    <location>
        <begin position="528"/>
        <end position="546"/>
    </location>
</feature>
<feature type="region of interest" description="Disordered" evidence="3">
    <location>
        <begin position="303"/>
        <end position="351"/>
    </location>
</feature>
<evidence type="ECO:0008006" key="7">
    <source>
        <dbReference type="Google" id="ProtNLM"/>
    </source>
</evidence>
<dbReference type="PROSITE" id="PS50936">
    <property type="entry name" value="ENGC_GTPASE"/>
    <property type="match status" value="1"/>
</dbReference>
<feature type="region of interest" description="Disordered" evidence="3">
    <location>
        <begin position="490"/>
        <end position="546"/>
    </location>
</feature>
<evidence type="ECO:0000313" key="6">
    <source>
        <dbReference type="EMBL" id="CAD8584287.1"/>
    </source>
</evidence>
<sequence length="546" mass="59245">MFCLTGARAATRLTPQRVCAVFPAARAPTCQRSAARTAVSSAASSSAASSSVGAGGGGGGDDESASDAASAPRGVVVTAQANYLRVVVNSDAVRGIHAEERMKQFEDAKKRAVEANAVEDVAKLEAMMADEGATELLCVARALLKKIKRKVLVGDEVILSGIDWVESRGMIDDVIPRRSELIEPRIANVDQALLVFALEQPPLEAKQLTRFLVSMEATQVPFTLVLNKCELLSELEVADWRARLEGWGYDAKIISVATGEGVEELEAALKDKTTVLAGPSGVGKSSLINRLRFKSALTNALESEAEGSDECDGDDDDGDGDGAENTAPKYITDLDIEGGGGGRLKRGKRSVEDDVARNNLSTLDLQSVKGVGSRSGRGRHTTRHVTLLRLEVGGFLADTPGFGYPSLEGFDTNKLAMCFPEIRNAIANSDVRCTFSDCTHREEPGCVVVDECWEEQRYDLYYELFAEVKKIAENERMAYGRESRVRYKSASGKDATRMEAKLETKSHRRVSRRSSRMETSDLTSEALDHDDDDEQDDDVDDDDESR</sequence>
<proteinExistence type="inferred from homology"/>
<dbReference type="PROSITE" id="PS51721">
    <property type="entry name" value="G_CP"/>
    <property type="match status" value="1"/>
</dbReference>